<reference evidence="2 4" key="1">
    <citation type="submission" date="2008-03" db="EMBL/GenBank/DDBJ databases">
        <title>Annotation of Ixodes scapularis.</title>
        <authorList>
            <consortium name="Ixodes scapularis Genome Project Consortium"/>
            <person name="Caler E."/>
            <person name="Hannick L.I."/>
            <person name="Bidwell S."/>
            <person name="Joardar V."/>
            <person name="Thiagarajan M."/>
            <person name="Amedeo P."/>
            <person name="Galinsky K.J."/>
            <person name="Schobel S."/>
            <person name="Inman J."/>
            <person name="Hostetler J."/>
            <person name="Miller J."/>
            <person name="Hammond M."/>
            <person name="Megy K."/>
            <person name="Lawson D."/>
            <person name="Kodira C."/>
            <person name="Sutton G."/>
            <person name="Meyer J."/>
            <person name="Hill C.A."/>
            <person name="Birren B."/>
            <person name="Nene V."/>
            <person name="Collins F."/>
            <person name="Alarcon-Chaidez F."/>
            <person name="Wikel S."/>
            <person name="Strausberg R."/>
        </authorList>
    </citation>
    <scope>NUCLEOTIDE SEQUENCE [LARGE SCALE GENOMIC DNA]</scope>
    <source>
        <strain evidence="4">Wikel</strain>
        <strain evidence="2">Wikel colony</strain>
    </source>
</reference>
<dbReference type="AlphaFoldDB" id="B7P9R4"/>
<evidence type="ECO:0000313" key="3">
    <source>
        <dbReference type="EnsemblMetazoa" id="ISCW002310-PA"/>
    </source>
</evidence>
<sequence>MQSESQTGAVDCRMSFADLYGVVVPCVMSCLLSGVPPCCAGSCRASPAAVSFSGEARGVCEPAPRAVSVCLFFSAPCGSASPRCSSWTGNSFRPQSPLTSAVRR</sequence>
<evidence type="ECO:0000256" key="1">
    <source>
        <dbReference type="SAM" id="MobiDB-lite"/>
    </source>
</evidence>
<dbReference type="EMBL" id="ABJB011004134">
    <property type="status" value="NOT_ANNOTATED_CDS"/>
    <property type="molecule type" value="Genomic_DNA"/>
</dbReference>
<name>B7P9R4_IXOSC</name>
<feature type="region of interest" description="Disordered" evidence="1">
    <location>
        <begin position="81"/>
        <end position="104"/>
    </location>
</feature>
<dbReference type="HOGENOM" id="CLU_2252941_0_0_1"/>
<organism>
    <name type="scientific">Ixodes scapularis</name>
    <name type="common">Black-legged tick</name>
    <name type="synonym">Deer tick</name>
    <dbReference type="NCBI Taxonomy" id="6945"/>
    <lineage>
        <taxon>Eukaryota</taxon>
        <taxon>Metazoa</taxon>
        <taxon>Ecdysozoa</taxon>
        <taxon>Arthropoda</taxon>
        <taxon>Chelicerata</taxon>
        <taxon>Arachnida</taxon>
        <taxon>Acari</taxon>
        <taxon>Parasitiformes</taxon>
        <taxon>Ixodida</taxon>
        <taxon>Ixodoidea</taxon>
        <taxon>Ixodidae</taxon>
        <taxon>Ixodinae</taxon>
        <taxon>Ixodes</taxon>
    </lineage>
</organism>
<dbReference type="Proteomes" id="UP000001555">
    <property type="component" value="Unassembled WGS sequence"/>
</dbReference>
<proteinExistence type="predicted"/>
<keyword evidence="4" id="KW-1185">Reference proteome</keyword>
<evidence type="ECO:0000313" key="2">
    <source>
        <dbReference type="EMBL" id="EEC03336.1"/>
    </source>
</evidence>
<evidence type="ECO:0000313" key="4">
    <source>
        <dbReference type="Proteomes" id="UP000001555"/>
    </source>
</evidence>
<accession>B7P9R4</accession>
<dbReference type="VEuPathDB" id="VectorBase:ISCI002310"/>
<dbReference type="PaxDb" id="6945-B7P9R4"/>
<reference evidence="3" key="2">
    <citation type="submission" date="2020-05" db="UniProtKB">
        <authorList>
            <consortium name="EnsemblMetazoa"/>
        </authorList>
    </citation>
    <scope>IDENTIFICATION</scope>
    <source>
        <strain evidence="3">wikel</strain>
    </source>
</reference>
<dbReference type="InParanoid" id="B7P9R4"/>
<gene>
    <name evidence="2" type="ORF">IscW_ISCW002310</name>
</gene>
<dbReference type="EnsemblMetazoa" id="ISCW002310-RA">
    <property type="protein sequence ID" value="ISCW002310-PA"/>
    <property type="gene ID" value="ISCW002310"/>
</dbReference>
<dbReference type="VEuPathDB" id="VectorBase:ISCW002310"/>
<dbReference type="EMBL" id="DS666390">
    <property type="protein sequence ID" value="EEC03336.1"/>
    <property type="molecule type" value="Genomic_DNA"/>
</dbReference>
<protein>
    <submittedName>
        <fullName evidence="2 3">Uncharacterized protein</fullName>
    </submittedName>
</protein>
<feature type="compositionally biased region" description="Polar residues" evidence="1">
    <location>
        <begin position="82"/>
        <end position="104"/>
    </location>
</feature>